<dbReference type="GO" id="GO:0004502">
    <property type="term" value="F:kynurenine 3-monooxygenase activity"/>
    <property type="evidence" value="ECO:0007669"/>
    <property type="project" value="UniProtKB-UniRule"/>
</dbReference>
<dbReference type="EC" id="1.14.13.9" evidence="16"/>
<evidence type="ECO:0000256" key="12">
    <source>
        <dbReference type="ARBA" id="ARBA00023128"/>
    </source>
</evidence>
<evidence type="ECO:0000313" key="19">
    <source>
        <dbReference type="Proteomes" id="UP001652663"/>
    </source>
</evidence>
<dbReference type="GO" id="GO:0005741">
    <property type="term" value="C:mitochondrial outer membrane"/>
    <property type="evidence" value="ECO:0007669"/>
    <property type="project" value="UniProtKB-SubCell"/>
</dbReference>
<dbReference type="InterPro" id="IPR002938">
    <property type="entry name" value="FAD-bd"/>
</dbReference>
<dbReference type="PRINTS" id="PR00420">
    <property type="entry name" value="RNGMNOXGNASE"/>
</dbReference>
<proteinExistence type="inferred from homology"/>
<keyword evidence="4 16" id="KW-0662">Pyridine nucleotide biosynthesis</keyword>
<dbReference type="CTD" id="8564"/>
<dbReference type="GO" id="GO:0070189">
    <property type="term" value="P:kynurenine metabolic process"/>
    <property type="evidence" value="ECO:0007669"/>
    <property type="project" value="TreeGrafter"/>
</dbReference>
<dbReference type="Gene3D" id="3.50.50.60">
    <property type="entry name" value="FAD/NAD(P)-binding domain"/>
    <property type="match status" value="1"/>
</dbReference>
<evidence type="ECO:0000256" key="8">
    <source>
        <dbReference type="ARBA" id="ARBA00022857"/>
    </source>
</evidence>
<evidence type="ECO:0000256" key="10">
    <source>
        <dbReference type="ARBA" id="ARBA00023002"/>
    </source>
</evidence>
<dbReference type="RefSeq" id="XP_019832035.1">
    <property type="nucleotide sequence ID" value="XM_019976476.2"/>
</dbReference>
<feature type="domain" description="FAD-binding" evidence="18">
    <location>
        <begin position="11"/>
        <end position="324"/>
    </location>
</feature>
<evidence type="ECO:0000256" key="16">
    <source>
        <dbReference type="HAMAP-Rule" id="MF_03018"/>
    </source>
</evidence>
<keyword evidence="7 16" id="KW-0274">FAD</keyword>
<dbReference type="UniPathway" id="UPA00253">
    <property type="reaction ID" value="UER00328"/>
</dbReference>
<evidence type="ECO:0000256" key="11">
    <source>
        <dbReference type="ARBA" id="ARBA00023033"/>
    </source>
</evidence>
<keyword evidence="13 16" id="KW-0472">Membrane</keyword>
<keyword evidence="19" id="KW-1185">Reference proteome</keyword>
<feature type="transmembrane region" description="Helical" evidence="17">
    <location>
        <begin position="421"/>
        <end position="442"/>
    </location>
</feature>
<evidence type="ECO:0000256" key="4">
    <source>
        <dbReference type="ARBA" id="ARBA00022642"/>
    </source>
</evidence>
<feature type="transmembrane region" description="Helical" evidence="17">
    <location>
        <begin position="384"/>
        <end position="401"/>
    </location>
</feature>
<protein>
    <recommendedName>
        <fullName evidence="16">Kynurenine 3-monooxygenase</fullName>
        <ecNumber evidence="16">1.14.13.9</ecNumber>
    </recommendedName>
    <alternativeName>
        <fullName evidence="16">Kynurenine 3-hydroxylase</fullName>
    </alternativeName>
</protein>
<gene>
    <name evidence="16 20" type="primary">KMO</name>
</gene>
<keyword evidence="6 16" id="KW-1000">Mitochondrion outer membrane</keyword>
<dbReference type="AlphaFoldDB" id="A0A6P5D2D1"/>
<dbReference type="KEGG" id="biu:109570484"/>
<dbReference type="PANTHER" id="PTHR46028:SF2">
    <property type="entry name" value="KYNURENINE 3-MONOOXYGENASE"/>
    <property type="match status" value="1"/>
</dbReference>
<keyword evidence="10 16" id="KW-0560">Oxidoreductase</keyword>
<keyword evidence="9 17" id="KW-1133">Transmembrane helix</keyword>
<evidence type="ECO:0000256" key="1">
    <source>
        <dbReference type="ARBA" id="ARBA00001974"/>
    </source>
</evidence>
<dbReference type="SUPFAM" id="SSF51905">
    <property type="entry name" value="FAD/NAD(P)-binding domain"/>
    <property type="match status" value="1"/>
</dbReference>
<accession>A0A6P5D2D1</accession>
<keyword evidence="12 16" id="KW-0496">Mitochondrion</keyword>
<keyword evidence="8 16" id="KW-0521">NADP</keyword>
<evidence type="ECO:0000256" key="6">
    <source>
        <dbReference type="ARBA" id="ARBA00022787"/>
    </source>
</evidence>
<dbReference type="GeneID" id="109570484"/>
<dbReference type="GO" id="GO:0019805">
    <property type="term" value="P:quinolinate biosynthetic process"/>
    <property type="evidence" value="ECO:0007669"/>
    <property type="project" value="UniProtKB-UniRule"/>
</dbReference>
<keyword evidence="11 16" id="KW-0503">Monooxygenase</keyword>
<dbReference type="GO" id="GO:0006569">
    <property type="term" value="P:L-tryptophan catabolic process"/>
    <property type="evidence" value="ECO:0007669"/>
    <property type="project" value="UniProtKB-UniRule"/>
</dbReference>
<evidence type="ECO:0000259" key="18">
    <source>
        <dbReference type="Pfam" id="PF01494"/>
    </source>
</evidence>
<dbReference type="HAMAP" id="MF_01971">
    <property type="entry name" value="Kynurenine_monooxygenase"/>
    <property type="match status" value="1"/>
</dbReference>
<dbReference type="GO" id="GO:0034354">
    <property type="term" value="P:'de novo' NAD+ biosynthetic process from L-tryptophan"/>
    <property type="evidence" value="ECO:0007669"/>
    <property type="project" value="UniProtKB-UniRule"/>
</dbReference>
<evidence type="ECO:0000256" key="9">
    <source>
        <dbReference type="ARBA" id="ARBA00022989"/>
    </source>
</evidence>
<comment type="catalytic activity">
    <reaction evidence="14 16">
        <text>L-kynurenine + NADPH + O2 + H(+) = 3-hydroxy-L-kynurenine + NADP(+) + H2O</text>
        <dbReference type="Rhea" id="RHEA:20545"/>
        <dbReference type="ChEBI" id="CHEBI:15377"/>
        <dbReference type="ChEBI" id="CHEBI:15378"/>
        <dbReference type="ChEBI" id="CHEBI:15379"/>
        <dbReference type="ChEBI" id="CHEBI:57783"/>
        <dbReference type="ChEBI" id="CHEBI:57959"/>
        <dbReference type="ChEBI" id="CHEBI:58125"/>
        <dbReference type="ChEBI" id="CHEBI:58349"/>
        <dbReference type="EC" id="1.14.13.9"/>
    </reaction>
</comment>
<evidence type="ECO:0000256" key="15">
    <source>
        <dbReference type="ARBA" id="ARBA00059455"/>
    </source>
</evidence>
<evidence type="ECO:0000313" key="20">
    <source>
        <dbReference type="RefSeq" id="XP_019832035.1"/>
    </source>
</evidence>
<dbReference type="InterPro" id="IPR027545">
    <property type="entry name" value="Kynurenine_monooxygenase"/>
</dbReference>
<dbReference type="FunFam" id="3.50.50.60:FF:000105">
    <property type="entry name" value="Kynurenine 3-monooxygenase"/>
    <property type="match status" value="1"/>
</dbReference>
<sequence length="486" mass="55699">MDSSDIQRKNIAIIGGGLVGSLNACFLAKRNFQVDIYEAREDIRVTKSARGRSINLALSYRGRQALKAIGLEDQVVSQGIPMRARMIHSLSGKKSAIPYGTKSQYILSISRENLNKDLLTAVEKYSNAKVHFGHRLVKCNPEKGVITVLGQDKVPKDVTCDLIVGCDGAFSTVRTYLMKKPRFDYSQQYIPHGYMELNIPPKNGDYAMEPNYLHIWPRDTFMMIALPNMNKSFTCTLFMPFEEFEKLLTSSDVLDFFQKYFPDSIPLIGKQALVQDFFLLPAQSMISVKCSSFHFKSHCLLMGDAAHAIVPFFGQGMNAGFEDCLVFDELMDKFNNDFSMCLPEFSRLRIPDDHAISDLSMYNYIEMRAHVNSRWFIFRKNIERLLHAIMPSTFIPLYTMVTFSRIRYHEAVLHWYWQKKVINGGLFLLGTLIAVSGTYLLMRYKSPSPLDYLRRPSEWVTYFQNTTCFPVNSLESLEQFPNVTSK</sequence>
<dbReference type="GO" id="GO:0043420">
    <property type="term" value="P:anthranilate metabolic process"/>
    <property type="evidence" value="ECO:0007669"/>
    <property type="project" value="UniProtKB-UniRule"/>
</dbReference>
<comment type="similarity">
    <text evidence="16">Belongs to the aromatic-ring hydroxylase family. KMO subfamily.</text>
</comment>
<evidence type="ECO:0000256" key="7">
    <source>
        <dbReference type="ARBA" id="ARBA00022827"/>
    </source>
</evidence>
<evidence type="ECO:0000256" key="13">
    <source>
        <dbReference type="ARBA" id="ARBA00023136"/>
    </source>
</evidence>
<evidence type="ECO:0000256" key="17">
    <source>
        <dbReference type="SAM" id="Phobius"/>
    </source>
</evidence>
<comment type="cofactor">
    <cofactor evidence="1 16">
        <name>FAD</name>
        <dbReference type="ChEBI" id="CHEBI:57692"/>
    </cofactor>
</comment>
<organism evidence="19 20">
    <name type="scientific">Bos indicus</name>
    <name type="common">Zebu</name>
    <dbReference type="NCBI Taxonomy" id="9915"/>
    <lineage>
        <taxon>Eukaryota</taxon>
        <taxon>Metazoa</taxon>
        <taxon>Chordata</taxon>
        <taxon>Craniata</taxon>
        <taxon>Vertebrata</taxon>
        <taxon>Euteleostomi</taxon>
        <taxon>Mammalia</taxon>
        <taxon>Eutheria</taxon>
        <taxon>Laurasiatheria</taxon>
        <taxon>Artiodactyla</taxon>
        <taxon>Ruminantia</taxon>
        <taxon>Pecora</taxon>
        <taxon>Bovidae</taxon>
        <taxon>Bovinae</taxon>
        <taxon>Bos</taxon>
    </lineage>
</organism>
<evidence type="ECO:0000256" key="3">
    <source>
        <dbReference type="ARBA" id="ARBA00022630"/>
    </source>
</evidence>
<name>A0A6P5D2D1_BOSIN</name>
<evidence type="ECO:0000256" key="2">
    <source>
        <dbReference type="ARBA" id="ARBA00004374"/>
    </source>
</evidence>
<dbReference type="Pfam" id="PF01494">
    <property type="entry name" value="FAD_binding_3"/>
    <property type="match status" value="1"/>
</dbReference>
<keyword evidence="3 16" id="KW-0285">Flavoprotein</keyword>
<dbReference type="InterPro" id="IPR036188">
    <property type="entry name" value="FAD/NAD-bd_sf"/>
</dbReference>
<dbReference type="PANTHER" id="PTHR46028">
    <property type="entry name" value="KYNURENINE 3-MONOOXYGENASE"/>
    <property type="match status" value="1"/>
</dbReference>
<dbReference type="OrthoDB" id="10053569at2759"/>
<evidence type="ECO:0000256" key="14">
    <source>
        <dbReference type="ARBA" id="ARBA00047818"/>
    </source>
</evidence>
<comment type="pathway">
    <text evidence="16">Cofactor biosynthesis; NAD(+) biosynthesis; quinolinate from L-kynurenine: step 1/3.</text>
</comment>
<dbReference type="Proteomes" id="UP001652663">
    <property type="component" value="Chromosome 16"/>
</dbReference>
<reference evidence="20" key="1">
    <citation type="submission" date="2025-08" db="UniProtKB">
        <authorList>
            <consortium name="RefSeq"/>
        </authorList>
    </citation>
    <scope>IDENTIFICATION</scope>
    <source>
        <tissue evidence="20">Blood</tissue>
    </source>
</reference>
<dbReference type="GO" id="GO:0071949">
    <property type="term" value="F:FAD binding"/>
    <property type="evidence" value="ECO:0007669"/>
    <property type="project" value="InterPro"/>
</dbReference>
<evidence type="ECO:0000256" key="5">
    <source>
        <dbReference type="ARBA" id="ARBA00022692"/>
    </source>
</evidence>
<comment type="function">
    <text evidence="15 16">Catalyzes the hydroxylation of L-kynurenine (L-Kyn) to form 3-hydroxy-L-kynurenine (L-3OHKyn). Required for synthesis of quinolinic acid, a neurotoxic NMDA receptor antagonist and potential endogenous inhibitor of NMDA receptor signaling in axonal targeting, synaptogenesis and apoptosis during brain development. Quinolinic acid may also affect NMDA receptor signaling in pancreatic beta cells, osteoblasts, myocardial cells, and the gastrointestinal tract.</text>
</comment>
<comment type="subcellular location">
    <subcellularLocation>
        <location evidence="2 16">Mitochondrion outer membrane</location>
        <topology evidence="2 16">Multi-pass membrane protein</topology>
    </subcellularLocation>
</comment>
<keyword evidence="5 17" id="KW-0812">Transmembrane</keyword>